<dbReference type="GO" id="GO:0016405">
    <property type="term" value="F:CoA-ligase activity"/>
    <property type="evidence" value="ECO:0007669"/>
    <property type="project" value="TreeGrafter"/>
</dbReference>
<dbReference type="SUPFAM" id="SSF56801">
    <property type="entry name" value="Acetyl-CoA synthetase-like"/>
    <property type="match status" value="1"/>
</dbReference>
<dbReference type="KEGG" id="cmb:CSW64_08895"/>
<evidence type="ECO:0000259" key="7">
    <source>
        <dbReference type="Pfam" id="PF13193"/>
    </source>
</evidence>
<proteinExistence type="inferred from homology"/>
<dbReference type="Gene3D" id="2.30.38.10">
    <property type="entry name" value="Luciferase, Domain 3"/>
    <property type="match status" value="1"/>
</dbReference>
<comment type="catalytic activity">
    <reaction evidence="3">
        <text>3-(methylsulfanyl)propanoate + ATP + CoA = 3-(methylsulfanyl)propanoyl-CoA + AMP + diphosphate</text>
        <dbReference type="Rhea" id="RHEA:43052"/>
        <dbReference type="ChEBI" id="CHEBI:30616"/>
        <dbReference type="ChEBI" id="CHEBI:33019"/>
        <dbReference type="ChEBI" id="CHEBI:49016"/>
        <dbReference type="ChEBI" id="CHEBI:57287"/>
        <dbReference type="ChEBI" id="CHEBI:82815"/>
        <dbReference type="ChEBI" id="CHEBI:456215"/>
        <dbReference type="EC" id="6.2.1.44"/>
    </reaction>
    <physiologicalReaction direction="left-to-right" evidence="3">
        <dbReference type="Rhea" id="RHEA:43053"/>
    </physiologicalReaction>
</comment>
<dbReference type="Gene3D" id="3.30.300.30">
    <property type="match status" value="1"/>
</dbReference>
<dbReference type="InterPro" id="IPR000873">
    <property type="entry name" value="AMP-dep_synth/lig_dom"/>
</dbReference>
<dbReference type="PROSITE" id="PS00455">
    <property type="entry name" value="AMP_BINDING"/>
    <property type="match status" value="1"/>
</dbReference>
<dbReference type="InterPro" id="IPR025110">
    <property type="entry name" value="AMP-bd_C"/>
</dbReference>
<evidence type="ECO:0000259" key="6">
    <source>
        <dbReference type="Pfam" id="PF00501"/>
    </source>
</evidence>
<evidence type="ECO:0000256" key="5">
    <source>
        <dbReference type="ARBA" id="ARBA00067668"/>
    </source>
</evidence>
<dbReference type="InterPro" id="IPR020845">
    <property type="entry name" value="AMP-binding_CS"/>
</dbReference>
<dbReference type="OrthoDB" id="9803968at2"/>
<dbReference type="AlphaFoldDB" id="A0A2D2AX19"/>
<dbReference type="EMBL" id="CP024201">
    <property type="protein sequence ID" value="ATQ42521.1"/>
    <property type="molecule type" value="Genomic_DNA"/>
</dbReference>
<dbReference type="RefSeq" id="WP_099621778.1">
    <property type="nucleotide sequence ID" value="NZ_CP024201.1"/>
</dbReference>
<dbReference type="PANTHER" id="PTHR24096:SF393">
    <property type="entry name" value="LIGASE, PUTATIVE-RELATED"/>
    <property type="match status" value="1"/>
</dbReference>
<dbReference type="Proteomes" id="UP000228945">
    <property type="component" value="Chromosome"/>
</dbReference>
<evidence type="ECO:0000256" key="4">
    <source>
        <dbReference type="ARBA" id="ARBA00066616"/>
    </source>
</evidence>
<evidence type="ECO:0000256" key="3">
    <source>
        <dbReference type="ARBA" id="ARBA00051915"/>
    </source>
</evidence>
<keyword evidence="9" id="KW-1185">Reference proteome</keyword>
<evidence type="ECO:0000256" key="1">
    <source>
        <dbReference type="ARBA" id="ARBA00006432"/>
    </source>
</evidence>
<dbReference type="Gene3D" id="3.40.50.980">
    <property type="match status" value="2"/>
</dbReference>
<accession>A0A2D2AX19</accession>
<dbReference type="PANTHER" id="PTHR24096">
    <property type="entry name" value="LONG-CHAIN-FATTY-ACID--COA LIGASE"/>
    <property type="match status" value="1"/>
</dbReference>
<dbReference type="EC" id="6.2.1.44" evidence="4"/>
<keyword evidence="2 8" id="KW-0436">Ligase</keyword>
<name>A0A2D2AX19_9CAUL</name>
<feature type="domain" description="AMP-dependent synthetase/ligase" evidence="6">
    <location>
        <begin position="61"/>
        <end position="444"/>
    </location>
</feature>
<dbReference type="Pfam" id="PF00501">
    <property type="entry name" value="AMP-binding"/>
    <property type="match status" value="1"/>
</dbReference>
<dbReference type="Pfam" id="PF13193">
    <property type="entry name" value="AMP-binding_C"/>
    <property type="match status" value="1"/>
</dbReference>
<comment type="similarity">
    <text evidence="1">Belongs to the ATP-dependent AMP-binding enzyme family.</text>
</comment>
<dbReference type="FunFam" id="3.30.300.30:FF:000008">
    <property type="entry name" value="2,3-dihydroxybenzoate-AMP ligase"/>
    <property type="match status" value="1"/>
</dbReference>
<dbReference type="InterPro" id="IPR045851">
    <property type="entry name" value="AMP-bd_C_sf"/>
</dbReference>
<protein>
    <recommendedName>
        <fullName evidence="5">3-methylmercaptopropionyl-CoA ligase</fullName>
        <ecNumber evidence="4">6.2.1.44</ecNumber>
    </recommendedName>
</protein>
<dbReference type="GO" id="GO:0019748">
    <property type="term" value="P:secondary metabolic process"/>
    <property type="evidence" value="ECO:0007669"/>
    <property type="project" value="TreeGrafter"/>
</dbReference>
<reference evidence="8 9" key="1">
    <citation type="submission" date="2017-10" db="EMBL/GenBank/DDBJ databases">
        <title>Genome sequence of Caulobacter mirabilis FWC38.</title>
        <authorList>
            <person name="Fiebig A."/>
            <person name="Crosson S."/>
        </authorList>
    </citation>
    <scope>NUCLEOTIDE SEQUENCE [LARGE SCALE GENOMIC DNA]</scope>
    <source>
        <strain evidence="8 9">FWC 38</strain>
    </source>
</reference>
<sequence>MTDAAASTPAWPAMSIQQAYAILTAPGMMTEMEEQDVKGVRIRVWKHLPPAIRDVVSIGRMHGDRVFLVNEDERVTFEAFHRAVAAFAKVLADKGVTKGDRVALIMRNLPEWPVAFYGALSLGAIVTPLNAWWTGPELEYGLTDSGSKVAIVDAERFDRLAEHFPNCPDLQHVIVARATEEIAHPYVSRMEDAIGGPNHWITLPDEALPAVDIQPDDDATIFYTSGTTGKPKGALATQRNVNSNIMAAMCVGARSFLRRGEQPPAPDPTLPQKGSLISVPFFHATGCMAVLNPSLLAGAKLAMMRKWEPELAMQIIERERLTSAGGVPTIAWQLIEHPAREKYDLSSLESVAYGGAPSAPELVRKIKEVWPKSQAGNGWGMTETCATATSNGAEDYENRPDSCGPAVPVTDLKIMTVEAPHRELPIGEVGELWCKGPQVVREYWNKPEATAETFIDGWVKTGDLARLDAEGFCYIIDRAKDMLIRGGENIYCIEVENVLYDHPAVMDAALVGIPHKTLGEEPAAVVTLKPGAEATEQELRAFVADRLAAFKVPVKVEFWHETLPRNANGKILKTELKKIFEGA</sequence>
<organism evidence="8 9">
    <name type="scientific">Caulobacter mirabilis</name>
    <dbReference type="NCBI Taxonomy" id="69666"/>
    <lineage>
        <taxon>Bacteria</taxon>
        <taxon>Pseudomonadati</taxon>
        <taxon>Pseudomonadota</taxon>
        <taxon>Alphaproteobacteria</taxon>
        <taxon>Caulobacterales</taxon>
        <taxon>Caulobacteraceae</taxon>
        <taxon>Caulobacter</taxon>
    </lineage>
</organism>
<gene>
    <name evidence="8" type="ORF">CSW64_08895</name>
</gene>
<evidence type="ECO:0000313" key="9">
    <source>
        <dbReference type="Proteomes" id="UP000228945"/>
    </source>
</evidence>
<feature type="domain" description="AMP-binding enzyme C-terminal" evidence="7">
    <location>
        <begin position="494"/>
        <end position="570"/>
    </location>
</feature>
<evidence type="ECO:0000256" key="2">
    <source>
        <dbReference type="ARBA" id="ARBA00022598"/>
    </source>
</evidence>
<evidence type="ECO:0000313" key="8">
    <source>
        <dbReference type="EMBL" id="ATQ42521.1"/>
    </source>
</evidence>